<sequence length="258" mass="29442">LPHDDIFHDYDDYSQVDAPLNIGDGSDVIVQGGSIANGDMISIFDQQLAFLIQEMHISYCYYIAKICNGYRDVTHFSFNSHLPDFLKLYQESINDFRQAILLAENQLCHEFYSLAFNSLHEICGDTPPQFDLNFIAEALNLRFGQENIKVIHTAFGQPAAHHVHPELTPTVKFSNAFVFCLRSLPLILECFRLSLLVGQQPSPNSLMSSVKDQINLCLMNSFARLWVQRSALNVEIQQFLLQLRDVFIDIQTGCRHLK</sequence>
<evidence type="ECO:0000313" key="1">
    <source>
        <dbReference type="EMBL" id="CRZ01225.1"/>
    </source>
</evidence>
<accession>A0A0H5QGW6</accession>
<reference evidence="1" key="1">
    <citation type="submission" date="2015-04" db="EMBL/GenBank/DDBJ databases">
        <title>The genome sequence of the plant pathogenic Rhizarian Plasmodiophora brassicae reveals insights in its biotrophic life cycle and the origin of chitin synthesis.</title>
        <authorList>
            <person name="Schwelm A."/>
            <person name="Fogelqvist J."/>
            <person name="Knaust A."/>
            <person name="Julke S."/>
            <person name="Lilja T."/>
            <person name="Dhandapani V."/>
            <person name="Bonilla-Rosso G."/>
            <person name="Karlsson M."/>
            <person name="Shevchenko A."/>
            <person name="Choi S.R."/>
            <person name="Kim H.G."/>
            <person name="Park J.Y."/>
            <person name="Lim Y.P."/>
            <person name="Ludwig-Muller J."/>
            <person name="Dixelius C."/>
        </authorList>
    </citation>
    <scope>NUCLEOTIDE SEQUENCE</scope>
    <source>
        <tissue evidence="1">Potato root galls</tissue>
    </source>
</reference>
<proteinExistence type="predicted"/>
<name>A0A0H5QGW6_9EUKA</name>
<dbReference type="AlphaFoldDB" id="A0A0H5QGW6"/>
<feature type="non-terminal residue" evidence="1">
    <location>
        <position position="1"/>
    </location>
</feature>
<organism evidence="1">
    <name type="scientific">Spongospora subterranea</name>
    <dbReference type="NCBI Taxonomy" id="70186"/>
    <lineage>
        <taxon>Eukaryota</taxon>
        <taxon>Sar</taxon>
        <taxon>Rhizaria</taxon>
        <taxon>Endomyxa</taxon>
        <taxon>Phytomyxea</taxon>
        <taxon>Plasmodiophorida</taxon>
        <taxon>Plasmodiophoridae</taxon>
        <taxon>Spongospora</taxon>
    </lineage>
</organism>
<protein>
    <submittedName>
        <fullName evidence="1">Uncharacterized protein</fullName>
    </submittedName>
</protein>
<dbReference type="EMBL" id="HACM01000783">
    <property type="protein sequence ID" value="CRZ01225.1"/>
    <property type="molecule type" value="Transcribed_RNA"/>
</dbReference>